<reference evidence="7 8" key="1">
    <citation type="journal article" date="2013" name="Genome Announc.">
        <title>Complete genome sequence of Clostridium stercorarium subsp. stercorarium strain DSM 8532, a thermophilic degrader of plant cell wall fibers.</title>
        <authorList>
            <person name="Poehlein A."/>
            <person name="Zverlov V.V."/>
            <person name="Daniel R."/>
            <person name="Schwarz W.H."/>
            <person name="Liebl W."/>
        </authorList>
    </citation>
    <scope>NUCLEOTIDE SEQUENCE [LARGE SCALE GENOMIC DNA]</scope>
    <source>
        <strain evidence="8">ATCC 35414 / DSM 8532 / NCIMB 11754</strain>
    </source>
</reference>
<sequence length="475" mass="54495">MENYRKLIKNIGLLSISSFGSKILVFLLVPLYTNILSTYEYGSYDLVITSINLLMPILTINISSSVLRFALEKNINRNDVFSVGLKITIKGFIGLLLIIIINWILNIIPALNDYCIYFMLMYLVSALYQLCSYYARGINEIKVVAFAGIIQTILLVLFNIIFLIFFKLGISGFFIANILSLLLAIFFYCVCLKLYRINLFNVQNKNIRDEMKNYSRPLVLNSISWWVNNTSGRYIVTWICGVAANGVYSIAYKIPTILNTLQSIFLQAWEISAVQEYDPNDKNNFYGNIYHTYNICNVLVCSLVIIFTKVIAHFMFLKDFYDAWKYVPFLLIAYVFGAMAGLIGGIFSAVKDTKMYSYSTIAGALLNIILNIILVKSIGVIGAAVATLISYFVVWCIRILNVKKYINLRIRIINDLCSYLILLLQSIAMIKFTSARLYIVEFFLFALLIFIYRNEIKKLVEIVISNINRFTRKRE</sequence>
<keyword evidence="3 6" id="KW-0812">Transmembrane</keyword>
<evidence type="ECO:0000256" key="5">
    <source>
        <dbReference type="ARBA" id="ARBA00023136"/>
    </source>
</evidence>
<comment type="subcellular location">
    <subcellularLocation>
        <location evidence="1">Cell membrane</location>
        <topology evidence="1">Multi-pass membrane protein</topology>
    </subcellularLocation>
</comment>
<dbReference type="PATRIC" id="fig|1121335.3.peg.145"/>
<dbReference type="Pfam" id="PF01943">
    <property type="entry name" value="Polysacc_synt"/>
    <property type="match status" value="1"/>
</dbReference>
<gene>
    <name evidence="7" type="ordered locus">Cst_c01510</name>
</gene>
<evidence type="ECO:0000313" key="8">
    <source>
        <dbReference type="Proteomes" id="UP000011220"/>
    </source>
</evidence>
<feature type="transmembrane region" description="Helical" evidence="6">
    <location>
        <begin position="295"/>
        <end position="317"/>
    </location>
</feature>
<feature type="transmembrane region" description="Helical" evidence="6">
    <location>
        <begin position="329"/>
        <end position="349"/>
    </location>
</feature>
<keyword evidence="8" id="KW-1185">Reference proteome</keyword>
<evidence type="ECO:0000313" key="7">
    <source>
        <dbReference type="EMBL" id="AGC67179.1"/>
    </source>
</evidence>
<feature type="transmembrane region" description="Helical" evidence="6">
    <location>
        <begin position="412"/>
        <end position="430"/>
    </location>
</feature>
<dbReference type="KEGG" id="csd:Clst_0144"/>
<feature type="transmembrane region" description="Helical" evidence="6">
    <location>
        <begin position="111"/>
        <end position="131"/>
    </location>
</feature>
<dbReference type="AlphaFoldDB" id="L7VKJ3"/>
<dbReference type="GO" id="GO:0005886">
    <property type="term" value="C:plasma membrane"/>
    <property type="evidence" value="ECO:0007669"/>
    <property type="project" value="UniProtKB-SubCell"/>
</dbReference>
<accession>L7VKJ3</accession>
<name>L7VKJ3_THES1</name>
<protein>
    <submittedName>
        <fullName evidence="7">Putative polysaccharide transporter</fullName>
    </submittedName>
</protein>
<feature type="transmembrane region" description="Helical" evidence="6">
    <location>
        <begin position="380"/>
        <end position="400"/>
    </location>
</feature>
<feature type="transmembrane region" description="Helical" evidence="6">
    <location>
        <begin position="356"/>
        <end position="374"/>
    </location>
</feature>
<feature type="transmembrane region" description="Helical" evidence="6">
    <location>
        <begin position="143"/>
        <end position="166"/>
    </location>
</feature>
<feature type="transmembrane region" description="Helical" evidence="6">
    <location>
        <begin position="436"/>
        <end position="452"/>
    </location>
</feature>
<proteinExistence type="predicted"/>
<dbReference type="PANTHER" id="PTHR30250">
    <property type="entry name" value="PST FAMILY PREDICTED COLANIC ACID TRANSPORTER"/>
    <property type="match status" value="1"/>
</dbReference>
<keyword evidence="5 6" id="KW-0472">Membrane</keyword>
<feature type="transmembrane region" description="Helical" evidence="6">
    <location>
        <begin position="172"/>
        <end position="195"/>
    </location>
</feature>
<dbReference type="PANTHER" id="PTHR30250:SF11">
    <property type="entry name" value="O-ANTIGEN TRANSPORTER-RELATED"/>
    <property type="match status" value="1"/>
</dbReference>
<evidence type="ECO:0000256" key="6">
    <source>
        <dbReference type="SAM" id="Phobius"/>
    </source>
</evidence>
<organism evidence="7 8">
    <name type="scientific">Thermoclostridium stercorarium (strain ATCC 35414 / DSM 8532 / NCIMB 11754)</name>
    <name type="common">Clostridium stercorarium</name>
    <dbReference type="NCBI Taxonomy" id="1121335"/>
    <lineage>
        <taxon>Bacteria</taxon>
        <taxon>Bacillati</taxon>
        <taxon>Bacillota</taxon>
        <taxon>Clostridia</taxon>
        <taxon>Eubacteriales</taxon>
        <taxon>Oscillospiraceae</taxon>
        <taxon>Thermoclostridium</taxon>
    </lineage>
</organism>
<dbReference type="KEGG" id="css:Cst_c01510"/>
<feature type="transmembrane region" description="Helical" evidence="6">
    <location>
        <begin position="83"/>
        <end position="105"/>
    </location>
</feature>
<evidence type="ECO:0000256" key="1">
    <source>
        <dbReference type="ARBA" id="ARBA00004651"/>
    </source>
</evidence>
<dbReference type="InterPro" id="IPR002797">
    <property type="entry name" value="Polysacc_synth"/>
</dbReference>
<evidence type="ECO:0000256" key="3">
    <source>
        <dbReference type="ARBA" id="ARBA00022692"/>
    </source>
</evidence>
<keyword evidence="2" id="KW-1003">Cell membrane</keyword>
<feature type="transmembrane region" description="Helical" evidence="6">
    <location>
        <begin position="12"/>
        <end position="33"/>
    </location>
</feature>
<feature type="transmembrane region" description="Helical" evidence="6">
    <location>
        <begin position="53"/>
        <end position="71"/>
    </location>
</feature>
<dbReference type="STRING" id="1121335.Cst_c01510"/>
<evidence type="ECO:0000256" key="2">
    <source>
        <dbReference type="ARBA" id="ARBA00022475"/>
    </source>
</evidence>
<dbReference type="EMBL" id="CP004044">
    <property type="protein sequence ID" value="AGC67179.1"/>
    <property type="molecule type" value="Genomic_DNA"/>
</dbReference>
<keyword evidence="4 6" id="KW-1133">Transmembrane helix</keyword>
<dbReference type="RefSeq" id="WP_015357876.1">
    <property type="nucleotide sequence ID" value="NC_020134.1"/>
</dbReference>
<evidence type="ECO:0000256" key="4">
    <source>
        <dbReference type="ARBA" id="ARBA00022989"/>
    </source>
</evidence>
<dbReference type="eggNOG" id="COG2244">
    <property type="taxonomic scope" value="Bacteria"/>
</dbReference>
<dbReference type="InterPro" id="IPR050833">
    <property type="entry name" value="Poly_Biosynth_Transport"/>
</dbReference>
<dbReference type="Proteomes" id="UP000011220">
    <property type="component" value="Chromosome"/>
</dbReference>